<dbReference type="Proteomes" id="UP000297245">
    <property type="component" value="Unassembled WGS sequence"/>
</dbReference>
<proteinExistence type="predicted"/>
<feature type="compositionally biased region" description="Polar residues" evidence="1">
    <location>
        <begin position="47"/>
        <end position="68"/>
    </location>
</feature>
<evidence type="ECO:0000313" key="3">
    <source>
        <dbReference type="Proteomes" id="UP000297245"/>
    </source>
</evidence>
<organism evidence="2 3">
    <name type="scientific">Dendrothele bispora (strain CBS 962.96)</name>
    <dbReference type="NCBI Taxonomy" id="1314807"/>
    <lineage>
        <taxon>Eukaryota</taxon>
        <taxon>Fungi</taxon>
        <taxon>Dikarya</taxon>
        <taxon>Basidiomycota</taxon>
        <taxon>Agaricomycotina</taxon>
        <taxon>Agaricomycetes</taxon>
        <taxon>Agaricomycetidae</taxon>
        <taxon>Agaricales</taxon>
        <taxon>Agaricales incertae sedis</taxon>
        <taxon>Dendrothele</taxon>
    </lineage>
</organism>
<sequence length="145" mass="15282">MSSSPPLDFDPISSPPRSALSTSHPHPISRLSSNNEGGFSPGISPSGRLNMNGSINGSPTKNHLSTSLFSPPVAQNIFNPESGRQGVVASHSGLGILSGRGRPNCGSVGSSSSDIDSLRWLKDRHFILFFLSFLARENALLLVEG</sequence>
<dbReference type="OrthoDB" id="411372at2759"/>
<name>A0A4S8MLL9_DENBC</name>
<keyword evidence="3" id="KW-1185">Reference proteome</keyword>
<reference evidence="2 3" key="1">
    <citation type="journal article" date="2019" name="Nat. Ecol. Evol.">
        <title>Megaphylogeny resolves global patterns of mushroom evolution.</title>
        <authorList>
            <person name="Varga T."/>
            <person name="Krizsan K."/>
            <person name="Foldi C."/>
            <person name="Dima B."/>
            <person name="Sanchez-Garcia M."/>
            <person name="Sanchez-Ramirez S."/>
            <person name="Szollosi G.J."/>
            <person name="Szarkandi J.G."/>
            <person name="Papp V."/>
            <person name="Albert L."/>
            <person name="Andreopoulos W."/>
            <person name="Angelini C."/>
            <person name="Antonin V."/>
            <person name="Barry K.W."/>
            <person name="Bougher N.L."/>
            <person name="Buchanan P."/>
            <person name="Buyck B."/>
            <person name="Bense V."/>
            <person name="Catcheside P."/>
            <person name="Chovatia M."/>
            <person name="Cooper J."/>
            <person name="Damon W."/>
            <person name="Desjardin D."/>
            <person name="Finy P."/>
            <person name="Geml J."/>
            <person name="Haridas S."/>
            <person name="Hughes K."/>
            <person name="Justo A."/>
            <person name="Karasinski D."/>
            <person name="Kautmanova I."/>
            <person name="Kiss B."/>
            <person name="Kocsube S."/>
            <person name="Kotiranta H."/>
            <person name="LaButti K.M."/>
            <person name="Lechner B.E."/>
            <person name="Liimatainen K."/>
            <person name="Lipzen A."/>
            <person name="Lukacs Z."/>
            <person name="Mihaltcheva S."/>
            <person name="Morgado L.N."/>
            <person name="Niskanen T."/>
            <person name="Noordeloos M.E."/>
            <person name="Ohm R.A."/>
            <person name="Ortiz-Santana B."/>
            <person name="Ovrebo C."/>
            <person name="Racz N."/>
            <person name="Riley R."/>
            <person name="Savchenko A."/>
            <person name="Shiryaev A."/>
            <person name="Soop K."/>
            <person name="Spirin V."/>
            <person name="Szebenyi C."/>
            <person name="Tomsovsky M."/>
            <person name="Tulloss R.E."/>
            <person name="Uehling J."/>
            <person name="Grigoriev I.V."/>
            <person name="Vagvolgyi C."/>
            <person name="Papp T."/>
            <person name="Martin F.M."/>
            <person name="Miettinen O."/>
            <person name="Hibbett D.S."/>
            <person name="Nagy L.G."/>
        </authorList>
    </citation>
    <scope>NUCLEOTIDE SEQUENCE [LARGE SCALE GENOMIC DNA]</scope>
    <source>
        <strain evidence="2 3">CBS 962.96</strain>
    </source>
</reference>
<gene>
    <name evidence="2" type="ORF">K435DRAFT_268714</name>
</gene>
<accession>A0A4S8MLL9</accession>
<dbReference type="AlphaFoldDB" id="A0A4S8MLL9"/>
<feature type="compositionally biased region" description="Polar residues" evidence="1">
    <location>
        <begin position="15"/>
        <end position="37"/>
    </location>
</feature>
<evidence type="ECO:0000256" key="1">
    <source>
        <dbReference type="SAM" id="MobiDB-lite"/>
    </source>
</evidence>
<feature type="region of interest" description="Disordered" evidence="1">
    <location>
        <begin position="1"/>
        <end position="68"/>
    </location>
</feature>
<protein>
    <submittedName>
        <fullName evidence="2">Uncharacterized protein</fullName>
    </submittedName>
</protein>
<evidence type="ECO:0000313" key="2">
    <source>
        <dbReference type="EMBL" id="THV03642.1"/>
    </source>
</evidence>
<dbReference type="EMBL" id="ML179064">
    <property type="protein sequence ID" value="THV03642.1"/>
    <property type="molecule type" value="Genomic_DNA"/>
</dbReference>